<dbReference type="EMBL" id="JAZHRV010000001">
    <property type="protein sequence ID" value="MEH2554234.1"/>
    <property type="molecule type" value="Genomic_DNA"/>
</dbReference>
<protein>
    <recommendedName>
        <fullName evidence="3">DUF1488 domain-containing protein</fullName>
    </recommendedName>
</protein>
<dbReference type="RefSeq" id="WP_334478920.1">
    <property type="nucleotide sequence ID" value="NZ_JAZHRV010000001.1"/>
</dbReference>
<sequence length="127" mass="13892">MPLTRDRIIGHDNERLAFRFTMRNEADIVECQISDAALDELGGVKGTESIARQAQFLALRDAVEGIASDMFDRVPVIKGRVIRIFTKHIQKLPSSPADSIATGSELDTNKTASLRVIAETRPASAAQ</sequence>
<dbReference type="Pfam" id="PF07369">
    <property type="entry name" value="DUF1488"/>
    <property type="match status" value="1"/>
</dbReference>
<evidence type="ECO:0008006" key="3">
    <source>
        <dbReference type="Google" id="ProtNLM"/>
    </source>
</evidence>
<dbReference type="InterPro" id="IPR036692">
    <property type="entry name" value="Shew3726-like_sf"/>
</dbReference>
<accession>A0ABU8B6T7</accession>
<proteinExistence type="predicted"/>
<dbReference type="Proteomes" id="UP001364224">
    <property type="component" value="Unassembled WGS sequence"/>
</dbReference>
<dbReference type="InterPro" id="IPR009962">
    <property type="entry name" value="DUF1488"/>
</dbReference>
<dbReference type="SUPFAM" id="SSF160272">
    <property type="entry name" value="Shew3726-like"/>
    <property type="match status" value="1"/>
</dbReference>
<name>A0ABU8B6T7_9BRAD</name>
<comment type="caution">
    <text evidence="1">The sequence shown here is derived from an EMBL/GenBank/DDBJ whole genome shotgun (WGS) entry which is preliminary data.</text>
</comment>
<organism evidence="1 2">
    <name type="scientific">Bradyrhizobium algeriense</name>
    <dbReference type="NCBI Taxonomy" id="634784"/>
    <lineage>
        <taxon>Bacteria</taxon>
        <taxon>Pseudomonadati</taxon>
        <taxon>Pseudomonadota</taxon>
        <taxon>Alphaproteobacteria</taxon>
        <taxon>Hyphomicrobiales</taxon>
        <taxon>Nitrobacteraceae</taxon>
        <taxon>Bradyrhizobium</taxon>
    </lineage>
</organism>
<keyword evidence="2" id="KW-1185">Reference proteome</keyword>
<gene>
    <name evidence="1" type="ORF">V1286_001763</name>
</gene>
<evidence type="ECO:0000313" key="1">
    <source>
        <dbReference type="EMBL" id="MEH2554234.1"/>
    </source>
</evidence>
<evidence type="ECO:0000313" key="2">
    <source>
        <dbReference type="Proteomes" id="UP001364224"/>
    </source>
</evidence>
<reference evidence="1 2" key="1">
    <citation type="submission" date="2024-02" db="EMBL/GenBank/DDBJ databases">
        <title>Adaptive strategies in a cosmopolitan and abundant soil bacterium.</title>
        <authorList>
            <person name="Carini P."/>
        </authorList>
    </citation>
    <scope>NUCLEOTIDE SEQUENCE [LARGE SCALE GENOMIC DNA]</scope>
    <source>
        <strain evidence="1 2">AZCC 1608</strain>
    </source>
</reference>